<evidence type="ECO:0000313" key="3">
    <source>
        <dbReference type="Proteomes" id="UP000265520"/>
    </source>
</evidence>
<organism evidence="2 3">
    <name type="scientific">Trifolium medium</name>
    <dbReference type="NCBI Taxonomy" id="97028"/>
    <lineage>
        <taxon>Eukaryota</taxon>
        <taxon>Viridiplantae</taxon>
        <taxon>Streptophyta</taxon>
        <taxon>Embryophyta</taxon>
        <taxon>Tracheophyta</taxon>
        <taxon>Spermatophyta</taxon>
        <taxon>Magnoliopsida</taxon>
        <taxon>eudicotyledons</taxon>
        <taxon>Gunneridae</taxon>
        <taxon>Pentapetalae</taxon>
        <taxon>rosids</taxon>
        <taxon>fabids</taxon>
        <taxon>Fabales</taxon>
        <taxon>Fabaceae</taxon>
        <taxon>Papilionoideae</taxon>
        <taxon>50 kb inversion clade</taxon>
        <taxon>NPAAA clade</taxon>
        <taxon>Hologalegina</taxon>
        <taxon>IRL clade</taxon>
        <taxon>Trifolieae</taxon>
        <taxon>Trifolium</taxon>
    </lineage>
</organism>
<dbReference type="Proteomes" id="UP000265520">
    <property type="component" value="Unassembled WGS sequence"/>
</dbReference>
<comment type="caution">
    <text evidence="2">The sequence shown here is derived from an EMBL/GenBank/DDBJ whole genome shotgun (WGS) entry which is preliminary data.</text>
</comment>
<feature type="non-terminal residue" evidence="2">
    <location>
        <position position="253"/>
    </location>
</feature>
<accession>A0A392PKG0</accession>
<keyword evidence="3" id="KW-1185">Reference proteome</keyword>
<feature type="compositionally biased region" description="Polar residues" evidence="1">
    <location>
        <begin position="195"/>
        <end position="213"/>
    </location>
</feature>
<feature type="region of interest" description="Disordered" evidence="1">
    <location>
        <begin position="233"/>
        <end position="253"/>
    </location>
</feature>
<feature type="compositionally biased region" description="Basic residues" evidence="1">
    <location>
        <begin position="145"/>
        <end position="156"/>
    </location>
</feature>
<feature type="compositionally biased region" description="Acidic residues" evidence="1">
    <location>
        <begin position="162"/>
        <end position="171"/>
    </location>
</feature>
<evidence type="ECO:0000313" key="2">
    <source>
        <dbReference type="EMBL" id="MCI11989.1"/>
    </source>
</evidence>
<dbReference type="EMBL" id="LXQA010082310">
    <property type="protein sequence ID" value="MCI11989.1"/>
    <property type="molecule type" value="Genomic_DNA"/>
</dbReference>
<sequence>RLLSELFFQCGIIKRIEGAQFPDLLEEQRAKFINGYILSNMSMLKEAVKVPNHPLLMKKSSRPLPEIPPMIFDNDPKDVVLEYMRLMKDEGITITGADIAPAPTEDRKGKRVDASGSGKDKAEVVVKETKKRAATSVSDKENVTKKQRIQKKRAPRKLVLQEENEETDEEPMQSKRKRTKPEAKEMNVEADVGKSHSNTDNVLNSQAQNQNLSEIDLDPSLLQPLNTVYPAKISDLPPITSETDLDSVAEGIK</sequence>
<feature type="region of interest" description="Disordered" evidence="1">
    <location>
        <begin position="99"/>
        <end position="215"/>
    </location>
</feature>
<dbReference type="AlphaFoldDB" id="A0A392PKG0"/>
<feature type="non-terminal residue" evidence="2">
    <location>
        <position position="1"/>
    </location>
</feature>
<protein>
    <submittedName>
        <fullName evidence="2">Uncharacterized protein</fullName>
    </submittedName>
</protein>
<name>A0A392PKG0_9FABA</name>
<reference evidence="2 3" key="1">
    <citation type="journal article" date="2018" name="Front. Plant Sci.">
        <title>Red Clover (Trifolium pratense) and Zigzag Clover (T. medium) - A Picture of Genomic Similarities and Differences.</title>
        <authorList>
            <person name="Dluhosova J."/>
            <person name="Istvanek J."/>
            <person name="Nedelnik J."/>
            <person name="Repkova J."/>
        </authorList>
    </citation>
    <scope>NUCLEOTIDE SEQUENCE [LARGE SCALE GENOMIC DNA]</scope>
    <source>
        <strain evidence="3">cv. 10/8</strain>
        <tissue evidence="2">Leaf</tissue>
    </source>
</reference>
<feature type="compositionally biased region" description="Basic and acidic residues" evidence="1">
    <location>
        <begin position="104"/>
        <end position="128"/>
    </location>
</feature>
<proteinExistence type="predicted"/>
<feature type="compositionally biased region" description="Basic and acidic residues" evidence="1">
    <location>
        <begin position="180"/>
        <end position="194"/>
    </location>
</feature>
<evidence type="ECO:0000256" key="1">
    <source>
        <dbReference type="SAM" id="MobiDB-lite"/>
    </source>
</evidence>